<gene>
    <name evidence="6" type="primary">LOC130459803</name>
</gene>
<dbReference type="GeneID" id="130459803"/>
<dbReference type="PANTHER" id="PTHR10366:SF843">
    <property type="entry name" value="TETRAKETIDE ALPHA-PYRONE REDUCTASE 1-LIKE"/>
    <property type="match status" value="1"/>
</dbReference>
<proteinExistence type="predicted"/>
<protein>
    <submittedName>
        <fullName evidence="6">Phenylacetaldehyde reductase-like isoform X2</fullName>
    </submittedName>
</protein>
<evidence type="ECO:0000256" key="1">
    <source>
        <dbReference type="ARBA" id="ARBA00022857"/>
    </source>
</evidence>
<dbReference type="InterPro" id="IPR001509">
    <property type="entry name" value="Epimerase_deHydtase"/>
</dbReference>
<evidence type="ECO:0000313" key="5">
    <source>
        <dbReference type="Proteomes" id="UP000813463"/>
    </source>
</evidence>
<feature type="domain" description="NAD-dependent epimerase/dehydratase" evidence="4">
    <location>
        <begin position="11"/>
        <end position="114"/>
    </location>
</feature>
<evidence type="ECO:0000256" key="2">
    <source>
        <dbReference type="ARBA" id="ARBA00023002"/>
    </source>
</evidence>
<dbReference type="RefSeq" id="XP_056683347.1">
    <property type="nucleotide sequence ID" value="XM_056827369.1"/>
</dbReference>
<dbReference type="Gene3D" id="3.40.50.720">
    <property type="entry name" value="NAD(P)-binding Rossmann-like Domain"/>
    <property type="match status" value="1"/>
</dbReference>
<dbReference type="Pfam" id="PF01370">
    <property type="entry name" value="Epimerase"/>
    <property type="match status" value="1"/>
</dbReference>
<evidence type="ECO:0000313" key="6">
    <source>
        <dbReference type="RefSeq" id="XP_056683347.1"/>
    </source>
</evidence>
<organism evidence="5 6">
    <name type="scientific">Spinacia oleracea</name>
    <name type="common">Spinach</name>
    <dbReference type="NCBI Taxonomy" id="3562"/>
    <lineage>
        <taxon>Eukaryota</taxon>
        <taxon>Viridiplantae</taxon>
        <taxon>Streptophyta</taxon>
        <taxon>Embryophyta</taxon>
        <taxon>Tracheophyta</taxon>
        <taxon>Spermatophyta</taxon>
        <taxon>Magnoliopsida</taxon>
        <taxon>eudicotyledons</taxon>
        <taxon>Gunneridae</taxon>
        <taxon>Pentapetalae</taxon>
        <taxon>Caryophyllales</taxon>
        <taxon>Chenopodiaceae</taxon>
        <taxon>Chenopodioideae</taxon>
        <taxon>Anserineae</taxon>
        <taxon>Spinacia</taxon>
    </lineage>
</organism>
<accession>A0ABM3QJ08</accession>
<sequence>MDSKGGERKKVCVTGASGFIASWIVKLLLHRGYSVNGTVLRQTYNCMFVNYGVVHITYIIYYIYYIYVDDPNEVEQLVGLEGAKERLELFEANLMVEGSFDSAIHGCDGVFHSACPVKLQVCDPHAG</sequence>
<evidence type="ECO:0000256" key="3">
    <source>
        <dbReference type="SAM" id="Phobius"/>
    </source>
</evidence>
<dbReference type="InterPro" id="IPR036291">
    <property type="entry name" value="NAD(P)-bd_dom_sf"/>
</dbReference>
<dbReference type="SUPFAM" id="SSF51735">
    <property type="entry name" value="NAD(P)-binding Rossmann-fold domains"/>
    <property type="match status" value="1"/>
</dbReference>
<keyword evidence="5" id="KW-1185">Reference proteome</keyword>
<dbReference type="PANTHER" id="PTHR10366">
    <property type="entry name" value="NAD DEPENDENT EPIMERASE/DEHYDRATASE"/>
    <property type="match status" value="1"/>
</dbReference>
<dbReference type="Proteomes" id="UP000813463">
    <property type="component" value="Chromosome 4"/>
</dbReference>
<dbReference type="InterPro" id="IPR050425">
    <property type="entry name" value="NAD(P)_dehydrat-like"/>
</dbReference>
<keyword evidence="2" id="KW-0560">Oxidoreductase</keyword>
<keyword evidence="3" id="KW-1133">Transmembrane helix</keyword>
<reference evidence="6" key="2">
    <citation type="submission" date="2025-08" db="UniProtKB">
        <authorList>
            <consortium name="RefSeq"/>
        </authorList>
    </citation>
    <scope>IDENTIFICATION</scope>
    <source>
        <tissue evidence="6">Leaf</tissue>
    </source>
</reference>
<evidence type="ECO:0000259" key="4">
    <source>
        <dbReference type="Pfam" id="PF01370"/>
    </source>
</evidence>
<keyword evidence="1" id="KW-0521">NADP</keyword>
<feature type="transmembrane region" description="Helical" evidence="3">
    <location>
        <begin position="49"/>
        <end position="67"/>
    </location>
</feature>
<reference evidence="5" key="1">
    <citation type="journal article" date="2021" name="Nat. Commun.">
        <title>Genomic analyses provide insights into spinach domestication and the genetic basis of agronomic traits.</title>
        <authorList>
            <person name="Cai X."/>
            <person name="Sun X."/>
            <person name="Xu C."/>
            <person name="Sun H."/>
            <person name="Wang X."/>
            <person name="Ge C."/>
            <person name="Zhang Z."/>
            <person name="Wang Q."/>
            <person name="Fei Z."/>
            <person name="Jiao C."/>
            <person name="Wang Q."/>
        </authorList>
    </citation>
    <scope>NUCLEOTIDE SEQUENCE [LARGE SCALE GENOMIC DNA]</scope>
    <source>
        <strain evidence="5">cv. Varoflay</strain>
    </source>
</reference>
<keyword evidence="3" id="KW-0472">Membrane</keyword>
<keyword evidence="3" id="KW-0812">Transmembrane</keyword>
<name>A0ABM3QJ08_SPIOL</name>